<reference evidence="3" key="1">
    <citation type="submission" date="2022-11" db="UniProtKB">
        <authorList>
            <consortium name="WormBaseParasite"/>
        </authorList>
    </citation>
    <scope>IDENTIFICATION</scope>
</reference>
<keyword evidence="1" id="KW-0472">Membrane</keyword>
<evidence type="ECO:0000313" key="3">
    <source>
        <dbReference type="WBParaSite" id="PSAMB.scaffold1082size36158.g10896.t1"/>
    </source>
</evidence>
<feature type="transmembrane region" description="Helical" evidence="1">
    <location>
        <begin position="50"/>
        <end position="73"/>
    </location>
</feature>
<evidence type="ECO:0000256" key="1">
    <source>
        <dbReference type="SAM" id="Phobius"/>
    </source>
</evidence>
<protein>
    <submittedName>
        <fullName evidence="3">Uncharacterized protein</fullName>
    </submittedName>
</protein>
<keyword evidence="1" id="KW-1133">Transmembrane helix</keyword>
<dbReference type="WBParaSite" id="PSAMB.scaffold1082size36158.g10896.t1">
    <property type="protein sequence ID" value="PSAMB.scaffold1082size36158.g10896.t1"/>
    <property type="gene ID" value="PSAMB.scaffold1082size36158.g10896"/>
</dbReference>
<name>A0A914UMB2_9BILA</name>
<organism evidence="2 3">
    <name type="scientific">Plectus sambesii</name>
    <dbReference type="NCBI Taxonomy" id="2011161"/>
    <lineage>
        <taxon>Eukaryota</taxon>
        <taxon>Metazoa</taxon>
        <taxon>Ecdysozoa</taxon>
        <taxon>Nematoda</taxon>
        <taxon>Chromadorea</taxon>
        <taxon>Plectida</taxon>
        <taxon>Plectina</taxon>
        <taxon>Plectoidea</taxon>
        <taxon>Plectidae</taxon>
        <taxon>Plectus</taxon>
    </lineage>
</organism>
<keyword evidence="2" id="KW-1185">Reference proteome</keyword>
<dbReference type="Proteomes" id="UP000887566">
    <property type="component" value="Unplaced"/>
</dbReference>
<sequence length="232" mass="25821">MYYEVEVLALVATAVSASNGATAAECLQWCPSSVYECLPTDSGLFSCQMSAWLVVALVFIGISLVIGIPIMCFGMYMCGMSACVGTYSDPRRRRRCRCISGRRNKYWRRPWQIFRREGQPAFTNIQNKPVTAQKPCRDPAKEMRMISGIESGVHRLTAITDLTENDILQMPMIPSSKSPATVSLNRTQTTVSVESGPTELSPDHAFQLNSIDVDVLDSRRSSKHMPTLSREL</sequence>
<evidence type="ECO:0000313" key="2">
    <source>
        <dbReference type="Proteomes" id="UP000887566"/>
    </source>
</evidence>
<keyword evidence="1" id="KW-0812">Transmembrane</keyword>
<accession>A0A914UMB2</accession>
<proteinExistence type="predicted"/>
<dbReference type="AlphaFoldDB" id="A0A914UMB2"/>